<dbReference type="EMBL" id="CAJVPY010005552">
    <property type="protein sequence ID" value="CAG8645555.1"/>
    <property type="molecule type" value="Genomic_DNA"/>
</dbReference>
<sequence length="54" mass="6260">MNNGWINSFYPKGNIEDNSNIDGRHFSKIAGKKWNELSEYENHDNIGSSRQCWG</sequence>
<comment type="caution">
    <text evidence="1">The sequence shown here is derived from an EMBL/GenBank/DDBJ whole genome shotgun (WGS) entry which is preliminary data.</text>
</comment>
<dbReference type="AlphaFoldDB" id="A0A9N9H3Z2"/>
<dbReference type="Proteomes" id="UP000789405">
    <property type="component" value="Unassembled WGS sequence"/>
</dbReference>
<keyword evidence="2" id="KW-1185">Reference proteome</keyword>
<name>A0A9N9H3Z2_9GLOM</name>
<gene>
    <name evidence="1" type="ORF">DERYTH_LOCUS9895</name>
</gene>
<proteinExistence type="predicted"/>
<evidence type="ECO:0000313" key="2">
    <source>
        <dbReference type="Proteomes" id="UP000789405"/>
    </source>
</evidence>
<accession>A0A9N9H3Z2</accession>
<evidence type="ECO:0000313" key="1">
    <source>
        <dbReference type="EMBL" id="CAG8645555.1"/>
    </source>
</evidence>
<feature type="non-terminal residue" evidence="1">
    <location>
        <position position="1"/>
    </location>
</feature>
<protein>
    <submittedName>
        <fullName evidence="1">1864_t:CDS:1</fullName>
    </submittedName>
</protein>
<organism evidence="1 2">
    <name type="scientific">Dentiscutata erythropus</name>
    <dbReference type="NCBI Taxonomy" id="1348616"/>
    <lineage>
        <taxon>Eukaryota</taxon>
        <taxon>Fungi</taxon>
        <taxon>Fungi incertae sedis</taxon>
        <taxon>Mucoromycota</taxon>
        <taxon>Glomeromycotina</taxon>
        <taxon>Glomeromycetes</taxon>
        <taxon>Diversisporales</taxon>
        <taxon>Gigasporaceae</taxon>
        <taxon>Dentiscutata</taxon>
    </lineage>
</organism>
<reference evidence="1" key="1">
    <citation type="submission" date="2021-06" db="EMBL/GenBank/DDBJ databases">
        <authorList>
            <person name="Kallberg Y."/>
            <person name="Tangrot J."/>
            <person name="Rosling A."/>
        </authorList>
    </citation>
    <scope>NUCLEOTIDE SEQUENCE</scope>
    <source>
        <strain evidence="1">MA453B</strain>
    </source>
</reference>